<protein>
    <submittedName>
        <fullName evidence="2">Uncharacterized protein</fullName>
    </submittedName>
</protein>
<dbReference type="EMBL" id="LS483452">
    <property type="protein sequence ID" value="SQH78338.1"/>
    <property type="molecule type" value="Genomic_DNA"/>
</dbReference>
<name>A0A330M851_9GAMM</name>
<dbReference type="Proteomes" id="UP000250123">
    <property type="component" value="Chromosome SHEWBE"/>
</dbReference>
<feature type="transmembrane region" description="Helical" evidence="1">
    <location>
        <begin position="20"/>
        <end position="36"/>
    </location>
</feature>
<reference evidence="3" key="1">
    <citation type="submission" date="2018-06" db="EMBL/GenBank/DDBJ databases">
        <authorList>
            <person name="Cea G.-C."/>
            <person name="William W."/>
        </authorList>
    </citation>
    <scope>NUCLEOTIDE SEQUENCE [LARGE SCALE GENOMIC DNA]</scope>
    <source>
        <strain evidence="3">DB21MT-2</strain>
    </source>
</reference>
<evidence type="ECO:0000313" key="2">
    <source>
        <dbReference type="EMBL" id="SQH78338.1"/>
    </source>
</evidence>
<dbReference type="OrthoDB" id="6401046at2"/>
<evidence type="ECO:0000313" key="3">
    <source>
        <dbReference type="Proteomes" id="UP000250123"/>
    </source>
</evidence>
<gene>
    <name evidence="2" type="ORF">SHEWBE_4378</name>
</gene>
<dbReference type="KEGG" id="sbk:SHEWBE_4378"/>
<accession>A0A330M851</accession>
<organism evidence="2 3">
    <name type="scientific">Shewanella benthica</name>
    <dbReference type="NCBI Taxonomy" id="43661"/>
    <lineage>
        <taxon>Bacteria</taxon>
        <taxon>Pseudomonadati</taxon>
        <taxon>Pseudomonadota</taxon>
        <taxon>Gammaproteobacteria</taxon>
        <taxon>Alteromonadales</taxon>
        <taxon>Shewanellaceae</taxon>
        <taxon>Shewanella</taxon>
    </lineage>
</organism>
<feature type="transmembrane region" description="Helical" evidence="1">
    <location>
        <begin position="48"/>
        <end position="69"/>
    </location>
</feature>
<keyword evidence="1" id="KW-1133">Transmembrane helix</keyword>
<sequence>MNLSGARDNYYTFSASLSSGTRQLAFAGIAVVWIFAQQDGDIVSTNELLRKSMLCFVFSLAFDLFQYFYASAAWGIFHRIKEEKLNHDDSTEFTAPYLINWPTNFFFWGKAVIVLVGFFQLISFLMSEYYLIN</sequence>
<keyword evidence="1" id="KW-0812">Transmembrane</keyword>
<keyword evidence="1" id="KW-0472">Membrane</keyword>
<feature type="transmembrane region" description="Helical" evidence="1">
    <location>
        <begin position="105"/>
        <end position="126"/>
    </location>
</feature>
<proteinExistence type="predicted"/>
<dbReference type="AlphaFoldDB" id="A0A330M851"/>
<dbReference type="RefSeq" id="WP_112353903.1">
    <property type="nucleotide sequence ID" value="NZ_LS483452.1"/>
</dbReference>
<evidence type="ECO:0000256" key="1">
    <source>
        <dbReference type="SAM" id="Phobius"/>
    </source>
</evidence>